<dbReference type="EMBL" id="JAVRFJ010000012">
    <property type="protein sequence ID" value="MDT0568851.1"/>
    <property type="molecule type" value="Genomic_DNA"/>
</dbReference>
<feature type="transmembrane region" description="Helical" evidence="2">
    <location>
        <begin position="12"/>
        <end position="29"/>
    </location>
</feature>
<evidence type="ECO:0000313" key="4">
    <source>
        <dbReference type="Proteomes" id="UP001180737"/>
    </source>
</evidence>
<name>A0ABU2YY24_9ACTN</name>
<feature type="region of interest" description="Disordered" evidence="1">
    <location>
        <begin position="47"/>
        <end position="207"/>
    </location>
</feature>
<keyword evidence="2" id="KW-0472">Membrane</keyword>
<feature type="compositionally biased region" description="Pro residues" evidence="1">
    <location>
        <begin position="130"/>
        <end position="142"/>
    </location>
</feature>
<accession>A0ABU2YY24</accession>
<keyword evidence="2" id="KW-1133">Transmembrane helix</keyword>
<evidence type="ECO:0000256" key="1">
    <source>
        <dbReference type="SAM" id="MobiDB-lite"/>
    </source>
</evidence>
<dbReference type="PANTHER" id="PTHR24637">
    <property type="entry name" value="COLLAGEN"/>
    <property type="match status" value="1"/>
</dbReference>
<keyword evidence="4" id="KW-1185">Reference proteome</keyword>
<dbReference type="Proteomes" id="UP001180737">
    <property type="component" value="Unassembled WGS sequence"/>
</dbReference>
<feature type="compositionally biased region" description="Pro residues" evidence="1">
    <location>
        <begin position="77"/>
        <end position="89"/>
    </location>
</feature>
<organism evidence="3 4">
    <name type="scientific">Streptomyces gottesmaniae</name>
    <dbReference type="NCBI Taxonomy" id="3075518"/>
    <lineage>
        <taxon>Bacteria</taxon>
        <taxon>Bacillati</taxon>
        <taxon>Actinomycetota</taxon>
        <taxon>Actinomycetes</taxon>
        <taxon>Kitasatosporales</taxon>
        <taxon>Streptomycetaceae</taxon>
        <taxon>Streptomyces</taxon>
    </lineage>
</organism>
<reference evidence="3" key="1">
    <citation type="submission" date="2024-05" db="EMBL/GenBank/DDBJ databases">
        <title>30 novel species of actinomycetes from the DSMZ collection.</title>
        <authorList>
            <person name="Nouioui I."/>
        </authorList>
    </citation>
    <scope>NUCLEOTIDE SEQUENCE</scope>
    <source>
        <strain evidence="3">DSM 3412</strain>
    </source>
</reference>
<gene>
    <name evidence="3" type="ORF">RM704_15470</name>
</gene>
<keyword evidence="2" id="KW-0812">Transmembrane</keyword>
<dbReference type="PANTHER" id="PTHR24637:SF421">
    <property type="entry name" value="CUTICLE COLLAGEN DPY-2"/>
    <property type="match status" value="1"/>
</dbReference>
<dbReference type="RefSeq" id="WP_052145761.1">
    <property type="nucleotide sequence ID" value="NZ_JAVRFJ010000012.1"/>
</dbReference>
<comment type="caution">
    <text evidence="3">The sequence shown here is derived from an EMBL/GenBank/DDBJ whole genome shotgun (WGS) entry which is preliminary data.</text>
</comment>
<evidence type="ECO:0000313" key="3">
    <source>
        <dbReference type="EMBL" id="MDT0568851.1"/>
    </source>
</evidence>
<protein>
    <submittedName>
        <fullName evidence="3">Collagen-like protein</fullName>
    </submittedName>
</protein>
<sequence length="207" mass="20529">MSAHRLPRRDPVALLLGGLLALLVAYIWWQTSQLAQDLRTANEARDALASQVQQLGEKPVAGPPGSRGEPGASVTGPPGPAGPPGPPGPSGVSATGKPGEDGEDGTPGTPGASGQPGHPGRDGESVTGPAGPPGPQGEPGPAGPRGEPGSDGVDGEDGQTCPDGYSLQAPADDPDALICRRDGAPPPDEPGNGNPLAALDPTRRQYP</sequence>
<evidence type="ECO:0000256" key="2">
    <source>
        <dbReference type="SAM" id="Phobius"/>
    </source>
</evidence>
<proteinExistence type="predicted"/>